<protein>
    <submittedName>
        <fullName evidence="1">Fungal specific transcription factor domain containing protein</fullName>
    </submittedName>
</protein>
<organism evidence="1 2">
    <name type="scientific">Colletotrichum truncatum</name>
    <name type="common">Anthracnose fungus</name>
    <name type="synonym">Colletotrichum capsici</name>
    <dbReference type="NCBI Taxonomy" id="5467"/>
    <lineage>
        <taxon>Eukaryota</taxon>
        <taxon>Fungi</taxon>
        <taxon>Dikarya</taxon>
        <taxon>Ascomycota</taxon>
        <taxon>Pezizomycotina</taxon>
        <taxon>Sordariomycetes</taxon>
        <taxon>Hypocreomycetidae</taxon>
        <taxon>Glomerellales</taxon>
        <taxon>Glomerellaceae</taxon>
        <taxon>Colletotrichum</taxon>
        <taxon>Colletotrichum truncatum species complex</taxon>
    </lineage>
</organism>
<evidence type="ECO:0000313" key="2">
    <source>
        <dbReference type="Proteomes" id="UP000805649"/>
    </source>
</evidence>
<gene>
    <name evidence="1" type="ORF">CTRU02_203325</name>
</gene>
<reference evidence="1 2" key="1">
    <citation type="journal article" date="2020" name="Phytopathology">
        <title>Genome Sequence Resources of Colletotrichum truncatum, C. plurivorum, C. musicola, and C. sojae: Four Species Pathogenic to Soybean (Glycine max).</title>
        <authorList>
            <person name="Rogerio F."/>
            <person name="Boufleur T.R."/>
            <person name="Ciampi-Guillardi M."/>
            <person name="Sukno S.A."/>
            <person name="Thon M.R."/>
            <person name="Massola Junior N.S."/>
            <person name="Baroncelli R."/>
        </authorList>
    </citation>
    <scope>NUCLEOTIDE SEQUENCE [LARGE SCALE GENOMIC DNA]</scope>
    <source>
        <strain evidence="1 2">CMES1059</strain>
    </source>
</reference>
<dbReference type="EMBL" id="VUJX02000002">
    <property type="protein sequence ID" value="KAL0940562.1"/>
    <property type="molecule type" value="Genomic_DNA"/>
</dbReference>
<keyword evidence="2" id="KW-1185">Reference proteome</keyword>
<evidence type="ECO:0000313" key="1">
    <source>
        <dbReference type="EMBL" id="KAL0940562.1"/>
    </source>
</evidence>
<comment type="caution">
    <text evidence="1">The sequence shown here is derived from an EMBL/GenBank/DDBJ whole genome shotgun (WGS) entry which is preliminary data.</text>
</comment>
<name>A0ACC3Z8Y3_COLTU</name>
<dbReference type="Proteomes" id="UP000805649">
    <property type="component" value="Unassembled WGS sequence"/>
</dbReference>
<proteinExistence type="predicted"/>
<sequence>MASIASGLRTHKSCDACTSRKVRCSGSPGPCNNCQRRKTECIFGVRKLGRKANVMKKFMAMNNVPETAGNPNASSQNCTVSVLDFAASPCPRPGQSTASDTDPTPPSTSSEAGRPVPYRIPDLYVDRVLERADESCRSPKGRAASPKFIKVSGVLNGGQNSLSFFSEHRLKSLSLRLGHDRVRDLVGRVSADINRHLRTATRFSSNISSHQGSRTPPSCLQDKSRVAKWIKLYFECVHPRLPFLDQAAFEATAASQNQPNVVPRSKSWTALYHTILAFGSQYDGGGSFEPEKGESWELFSVALANFTDLMLLPDSLTTLQALTAMAIYTLGVSSFGLDQVIMSEAVRRAQNLADAKFNGHATNAYRKTFWVLYSLEKLITFQLGKTSLFNDSHISCPIPPAPESSYGGFNWFVALIRHARLLSRASTYLFSVGASGNSDEYYLDVIDQLNEELEGWRASLPDNGFKPGGLIKPSEIASSILAQEIAVIMHFCYHNFLQTISRMILRYLPSSHVSRREAAFDTVEKSSQSLLELTSLIHIAPYTPSWMVIGIPMVGFFVLFDIVIHNPRQRQAISHLALLDAAADYYDRLEYMSNGLIPGSLMREFAQIARVYVNEVNGQSPSPQQLCSNASQALFTQPYWSLPHEDIQNITAMDMTADLSEMNLTGESGTPGKADPMDIEGLPIQPNVIMGTELMNLFGYWHSDMDPFFYHAMDGNNNLFQTGLQSDEHLAPDHHGGV</sequence>
<accession>A0ACC3Z8Y3</accession>